<proteinExistence type="predicted"/>
<sequence>MIASHCSRLVAFVRRSSKVGFVHRRSEVYRASNSGENPWSKTGAKYIVEFTGVFTDKDKVAAHLKVFGLLDVKPHEFVQYGLDCVAWKS</sequence>
<dbReference type="OrthoDB" id="1714877at2759"/>
<dbReference type="Proteomes" id="UP000321393">
    <property type="component" value="Unassembled WGS sequence"/>
</dbReference>
<dbReference type="EMBL" id="SSTE01016227">
    <property type="protein sequence ID" value="KAA0041936.1"/>
    <property type="molecule type" value="Genomic_DNA"/>
</dbReference>
<dbReference type="AlphaFoldDB" id="A0A5A7TIV6"/>
<organism evidence="1 3">
    <name type="scientific">Cucumis melo var. makuwa</name>
    <name type="common">Oriental melon</name>
    <dbReference type="NCBI Taxonomy" id="1194695"/>
    <lineage>
        <taxon>Eukaryota</taxon>
        <taxon>Viridiplantae</taxon>
        <taxon>Streptophyta</taxon>
        <taxon>Embryophyta</taxon>
        <taxon>Tracheophyta</taxon>
        <taxon>Spermatophyta</taxon>
        <taxon>Magnoliopsida</taxon>
        <taxon>eudicotyledons</taxon>
        <taxon>Gunneridae</taxon>
        <taxon>Pentapetalae</taxon>
        <taxon>rosids</taxon>
        <taxon>fabids</taxon>
        <taxon>Cucurbitales</taxon>
        <taxon>Cucurbitaceae</taxon>
        <taxon>Benincaseae</taxon>
        <taxon>Cucumis</taxon>
    </lineage>
</organism>
<gene>
    <name evidence="2" type="ORF">E5676_scaffold306G001410</name>
    <name evidence="1" type="ORF">E6C27_scaffold67G003550</name>
</gene>
<evidence type="ECO:0000313" key="3">
    <source>
        <dbReference type="Proteomes" id="UP000321393"/>
    </source>
</evidence>
<dbReference type="Gene3D" id="3.40.50.720">
    <property type="entry name" value="NAD(P)-binding Rossmann-like Domain"/>
    <property type="match status" value="1"/>
</dbReference>
<evidence type="ECO:0000313" key="2">
    <source>
        <dbReference type="EMBL" id="TYK17868.1"/>
    </source>
</evidence>
<dbReference type="EMBL" id="SSTD01007940">
    <property type="protein sequence ID" value="TYK17868.1"/>
    <property type="molecule type" value="Genomic_DNA"/>
</dbReference>
<accession>A0A5A7TIV6</accession>
<reference evidence="3 4" key="1">
    <citation type="submission" date="2019-08" db="EMBL/GenBank/DDBJ databases">
        <title>Draft genome sequences of two oriental melons (Cucumis melo L. var makuwa).</title>
        <authorList>
            <person name="Kwon S.-Y."/>
        </authorList>
    </citation>
    <scope>NUCLEOTIDE SEQUENCE [LARGE SCALE GENOMIC DNA]</scope>
    <source>
        <strain evidence="4">cv. Chang Bougi</strain>
        <strain evidence="3">cv. SW 3</strain>
        <tissue evidence="1">Leaf</tissue>
    </source>
</reference>
<protein>
    <submittedName>
        <fullName evidence="1">Glyceraldehyde-3-phosphate dehydrogenase, cytosolic</fullName>
    </submittedName>
</protein>
<evidence type="ECO:0000313" key="4">
    <source>
        <dbReference type="Proteomes" id="UP000321947"/>
    </source>
</evidence>
<name>A0A5A7TIV6_CUCMM</name>
<dbReference type="InterPro" id="IPR036291">
    <property type="entry name" value="NAD(P)-bd_dom_sf"/>
</dbReference>
<evidence type="ECO:0000313" key="1">
    <source>
        <dbReference type="EMBL" id="KAA0041936.1"/>
    </source>
</evidence>
<dbReference type="SUPFAM" id="SSF51735">
    <property type="entry name" value="NAD(P)-binding Rossmann-fold domains"/>
    <property type="match status" value="1"/>
</dbReference>
<comment type="caution">
    <text evidence="1">The sequence shown here is derived from an EMBL/GenBank/DDBJ whole genome shotgun (WGS) entry which is preliminary data.</text>
</comment>
<dbReference type="Proteomes" id="UP000321947">
    <property type="component" value="Unassembled WGS sequence"/>
</dbReference>
<dbReference type="STRING" id="1194695.A0A5A7TIV6"/>